<dbReference type="SUPFAM" id="SSF100950">
    <property type="entry name" value="NagB/RpiA/CoA transferase-like"/>
    <property type="match status" value="1"/>
</dbReference>
<dbReference type="InterPro" id="IPR036388">
    <property type="entry name" value="WH-like_DNA-bd_sf"/>
</dbReference>
<evidence type="ECO:0000256" key="2">
    <source>
        <dbReference type="ARBA" id="ARBA00023015"/>
    </source>
</evidence>
<dbReference type="GO" id="GO:0030246">
    <property type="term" value="F:carbohydrate binding"/>
    <property type="evidence" value="ECO:0007669"/>
    <property type="project" value="InterPro"/>
</dbReference>
<dbReference type="InterPro" id="IPR051054">
    <property type="entry name" value="SorC_transcr_regulators"/>
</dbReference>
<dbReference type="Pfam" id="PF04198">
    <property type="entry name" value="Sugar-bind"/>
    <property type="match status" value="1"/>
</dbReference>
<dbReference type="Gene3D" id="1.10.10.10">
    <property type="entry name" value="Winged helix-like DNA-binding domain superfamily/Winged helix DNA-binding domain"/>
    <property type="match status" value="1"/>
</dbReference>
<evidence type="ECO:0000256" key="1">
    <source>
        <dbReference type="ARBA" id="ARBA00010466"/>
    </source>
</evidence>
<dbReference type="OrthoDB" id="58802at2"/>
<evidence type="ECO:0000313" key="7">
    <source>
        <dbReference type="Proteomes" id="UP000318521"/>
    </source>
</evidence>
<gene>
    <name evidence="6" type="ORF">FN960_02920</name>
</gene>
<dbReference type="RefSeq" id="WP_143846866.1">
    <property type="nucleotide sequence ID" value="NZ_VLXZ01000001.1"/>
</dbReference>
<evidence type="ECO:0000313" key="6">
    <source>
        <dbReference type="EMBL" id="TSB48522.1"/>
    </source>
</evidence>
<accession>A0A554A4B2</accession>
<evidence type="ECO:0000256" key="3">
    <source>
        <dbReference type="ARBA" id="ARBA00023125"/>
    </source>
</evidence>
<dbReference type="InterPro" id="IPR037171">
    <property type="entry name" value="NagB/RpiA_transferase-like"/>
</dbReference>
<dbReference type="Gene3D" id="3.40.50.1360">
    <property type="match status" value="1"/>
</dbReference>
<keyword evidence="3" id="KW-0238">DNA-binding</keyword>
<proteinExistence type="inferred from homology"/>
<protein>
    <submittedName>
        <fullName evidence="6">Sugar-binding transcriptional regulator</fullName>
    </submittedName>
</protein>
<organism evidence="6 7">
    <name type="scientific">Alkalicoccobacillus porphyridii</name>
    <dbReference type="NCBI Taxonomy" id="2597270"/>
    <lineage>
        <taxon>Bacteria</taxon>
        <taxon>Bacillati</taxon>
        <taxon>Bacillota</taxon>
        <taxon>Bacilli</taxon>
        <taxon>Bacillales</taxon>
        <taxon>Bacillaceae</taxon>
        <taxon>Alkalicoccobacillus</taxon>
    </lineage>
</organism>
<comment type="similarity">
    <text evidence="1">Belongs to the SorC transcriptional regulatory family.</text>
</comment>
<reference evidence="6 7" key="1">
    <citation type="submission" date="2019-07" db="EMBL/GenBank/DDBJ databases">
        <authorList>
            <person name="Park Y.J."/>
            <person name="Jeong S.E."/>
            <person name="Jung H.S."/>
        </authorList>
    </citation>
    <scope>NUCLEOTIDE SEQUENCE [LARGE SCALE GENOMIC DNA]</scope>
    <source>
        <strain evidence="7">P16(2019)</strain>
    </source>
</reference>
<dbReference type="AlphaFoldDB" id="A0A554A4B2"/>
<dbReference type="GO" id="GO:0003677">
    <property type="term" value="F:DNA binding"/>
    <property type="evidence" value="ECO:0007669"/>
    <property type="project" value="UniProtKB-KW"/>
</dbReference>
<feature type="domain" description="Sugar-binding" evidence="5">
    <location>
        <begin position="61"/>
        <end position="309"/>
    </location>
</feature>
<name>A0A554A4B2_9BACI</name>
<keyword evidence="2" id="KW-0805">Transcription regulation</keyword>
<keyword evidence="4" id="KW-0804">Transcription</keyword>
<comment type="caution">
    <text evidence="6">The sequence shown here is derived from an EMBL/GenBank/DDBJ whole genome shotgun (WGS) entry which is preliminary data.</text>
</comment>
<dbReference type="Proteomes" id="UP000318521">
    <property type="component" value="Unassembled WGS sequence"/>
</dbReference>
<dbReference type="PANTHER" id="PTHR34294:SF1">
    <property type="entry name" value="TRANSCRIPTIONAL REGULATOR LSRR"/>
    <property type="match status" value="1"/>
</dbReference>
<evidence type="ECO:0000256" key="4">
    <source>
        <dbReference type="ARBA" id="ARBA00023163"/>
    </source>
</evidence>
<dbReference type="InterPro" id="IPR007324">
    <property type="entry name" value="Sugar-bd_dom_put"/>
</dbReference>
<dbReference type="EMBL" id="VLXZ01000001">
    <property type="protein sequence ID" value="TSB48522.1"/>
    <property type="molecule type" value="Genomic_DNA"/>
</dbReference>
<dbReference type="PANTHER" id="PTHR34294">
    <property type="entry name" value="TRANSCRIPTIONAL REGULATOR-RELATED"/>
    <property type="match status" value="1"/>
</dbReference>
<keyword evidence="7" id="KW-1185">Reference proteome</keyword>
<evidence type="ECO:0000259" key="5">
    <source>
        <dbReference type="Pfam" id="PF04198"/>
    </source>
</evidence>
<sequence>MYEREDLIRAAKMYYELGMTQQQISSRMKYSRPTISRMLESAMDQGIVKVEIQYALNSIGELEERIKQTFDLKKVFVAPVYVEKESLIRKDVGMALAEYLLNLVKDEDLIGVSWGTTLSAVAETLSQADVKGVKVVQLNGGISKNTFATGSMALLEQFGKAFKADFHLLPVPTIMDSAEIVSAIMTDSSTQEIVHLGEKSTIALFGIGRVSHESVLYKGGYFSPENYQELMDKGAVGDICSRFYDVNGQLVDDDLNSRTIGLQLEELKQKQHSIAMAVGKEKVEAVLGALRGGYLNTLFIDEELAEGLLQIEESARRESSKVVRAR</sequence>